<dbReference type="EMBL" id="MN738792">
    <property type="protein sequence ID" value="QHT37308.1"/>
    <property type="molecule type" value="Genomic_DNA"/>
</dbReference>
<organism evidence="1">
    <name type="scientific">viral metagenome</name>
    <dbReference type="NCBI Taxonomy" id="1070528"/>
    <lineage>
        <taxon>unclassified sequences</taxon>
        <taxon>metagenomes</taxon>
        <taxon>organismal metagenomes</taxon>
    </lineage>
</organism>
<dbReference type="AlphaFoldDB" id="A0A6C0F6L6"/>
<proteinExistence type="predicted"/>
<sequence length="188" mass="22362">MIALMMMATIFIPWACYVISLQNKQHLQYYGCSDSIDETSEWDKIDEIDLESAKIEYDILKVNFEYLDNQYSYITKSHLFNFPLDIPIETHDWIKSAVVKYVFLDSADEVWYRQVHEEDCTNLCIKHAGPRGDFFKFTGNIFQFHWLFIDNSLYNKSYRCMLTINKEKFDECKIDVKNNTVIGHNINF</sequence>
<name>A0A6C0F6L6_9ZZZZ</name>
<evidence type="ECO:0000313" key="1">
    <source>
        <dbReference type="EMBL" id="QHT37308.1"/>
    </source>
</evidence>
<protein>
    <submittedName>
        <fullName evidence="1">Uncharacterized protein</fullName>
    </submittedName>
</protein>
<accession>A0A6C0F6L6</accession>
<reference evidence="1" key="1">
    <citation type="journal article" date="2020" name="Nature">
        <title>Giant virus diversity and host interactions through global metagenomics.</title>
        <authorList>
            <person name="Schulz F."/>
            <person name="Roux S."/>
            <person name="Paez-Espino D."/>
            <person name="Jungbluth S."/>
            <person name="Walsh D.A."/>
            <person name="Denef V.J."/>
            <person name="McMahon K.D."/>
            <person name="Konstantinidis K.T."/>
            <person name="Eloe-Fadrosh E.A."/>
            <person name="Kyrpides N.C."/>
            <person name="Woyke T."/>
        </authorList>
    </citation>
    <scope>NUCLEOTIDE SEQUENCE</scope>
    <source>
        <strain evidence="1">GVMAG-S-ERX555967-131</strain>
    </source>
</reference>